<dbReference type="RefSeq" id="WP_244352145.1">
    <property type="nucleotide sequence ID" value="NZ_JAFIRA010000043.1"/>
</dbReference>
<name>A0ABT0CDZ6_THEVL</name>
<dbReference type="PANTHER" id="PTHR23416:SF23">
    <property type="entry name" value="ACETYLTRANSFERASE C18B11.09C-RELATED"/>
    <property type="match status" value="1"/>
</dbReference>
<organism evidence="3 4">
    <name type="scientific">Thermostichus vulcanus str. 'Rupite'</name>
    <dbReference type="NCBI Taxonomy" id="2813851"/>
    <lineage>
        <taxon>Bacteria</taxon>
        <taxon>Bacillati</taxon>
        <taxon>Cyanobacteriota</taxon>
        <taxon>Cyanophyceae</taxon>
        <taxon>Thermostichales</taxon>
        <taxon>Thermostichaceae</taxon>
        <taxon>Thermostichus</taxon>
    </lineage>
</organism>
<protein>
    <submittedName>
        <fullName evidence="3">WcaF family extracellular polysaccharide biosynthesis acetyltransferase</fullName>
    </submittedName>
</protein>
<evidence type="ECO:0000256" key="1">
    <source>
        <dbReference type="ARBA" id="ARBA00007274"/>
    </source>
</evidence>
<dbReference type="Proteomes" id="UP000830835">
    <property type="component" value="Unassembled WGS sequence"/>
</dbReference>
<evidence type="ECO:0000313" key="4">
    <source>
        <dbReference type="Proteomes" id="UP000830835"/>
    </source>
</evidence>
<dbReference type="InterPro" id="IPR051159">
    <property type="entry name" value="Hexapeptide_acetyltransf"/>
</dbReference>
<gene>
    <name evidence="3" type="ORF">JX360_14065</name>
</gene>
<reference evidence="3" key="1">
    <citation type="submission" date="2021-02" db="EMBL/GenBank/DDBJ databases">
        <title>The CRISPR/cas machinery reduction and long-range gene transfer in the hot spring cyanobacterium Synechococcus.</title>
        <authorList>
            <person name="Dvorak P."/>
            <person name="Jahodarova E."/>
            <person name="Hasler P."/>
            <person name="Poulickova A."/>
        </authorList>
    </citation>
    <scope>NUCLEOTIDE SEQUENCE</scope>
    <source>
        <strain evidence="3">Rupite</strain>
    </source>
</reference>
<sequence>MPVRLDQYQKGSYTPGASLVRQLLWYGIGSPWVQSALFPFSGLKVWILRRFGAQVGRGVRIKPGVKVKFPWRLQVGDHVWIGENVWLDNLAPITLESHVCLSQGAYLCTGNHDWSDPRFSLKTAPIRIQSGAWVGAQAIVGPGVTMGEGAVLTLGSVACRDLDPMTIYAGHPAQPVKKRRLVDTTTPLSNP</sequence>
<dbReference type="EMBL" id="JAFIRA010000043">
    <property type="protein sequence ID" value="MCJ2544014.1"/>
    <property type="molecule type" value="Genomic_DNA"/>
</dbReference>
<evidence type="ECO:0000256" key="2">
    <source>
        <dbReference type="ARBA" id="ARBA00022679"/>
    </source>
</evidence>
<comment type="caution">
    <text evidence="3">The sequence shown here is derived from an EMBL/GenBank/DDBJ whole genome shotgun (WGS) entry which is preliminary data.</text>
</comment>
<dbReference type="CDD" id="cd05825">
    <property type="entry name" value="LbH_wcaF_like"/>
    <property type="match status" value="1"/>
</dbReference>
<keyword evidence="4" id="KW-1185">Reference proteome</keyword>
<comment type="similarity">
    <text evidence="1">Belongs to the transferase hexapeptide repeat family.</text>
</comment>
<dbReference type="Gene3D" id="2.160.10.10">
    <property type="entry name" value="Hexapeptide repeat proteins"/>
    <property type="match status" value="1"/>
</dbReference>
<dbReference type="InterPro" id="IPR011004">
    <property type="entry name" value="Trimer_LpxA-like_sf"/>
</dbReference>
<dbReference type="NCBIfam" id="NF007797">
    <property type="entry name" value="PRK10502.1"/>
    <property type="match status" value="1"/>
</dbReference>
<dbReference type="PANTHER" id="PTHR23416">
    <property type="entry name" value="SIALIC ACID SYNTHASE-RELATED"/>
    <property type="match status" value="1"/>
</dbReference>
<proteinExistence type="inferred from homology"/>
<accession>A0ABT0CDZ6</accession>
<keyword evidence="2" id="KW-0808">Transferase</keyword>
<evidence type="ECO:0000313" key="3">
    <source>
        <dbReference type="EMBL" id="MCJ2544014.1"/>
    </source>
</evidence>
<dbReference type="SUPFAM" id="SSF51161">
    <property type="entry name" value="Trimeric LpxA-like enzymes"/>
    <property type="match status" value="1"/>
</dbReference>